<name>A0A438KMQ8_VITVI</name>
<accession>A0A438KMQ8</accession>
<evidence type="ECO:0000256" key="1">
    <source>
        <dbReference type="SAM" id="MobiDB-lite"/>
    </source>
</evidence>
<organism evidence="2 3">
    <name type="scientific">Vitis vinifera</name>
    <name type="common">Grape</name>
    <dbReference type="NCBI Taxonomy" id="29760"/>
    <lineage>
        <taxon>Eukaryota</taxon>
        <taxon>Viridiplantae</taxon>
        <taxon>Streptophyta</taxon>
        <taxon>Embryophyta</taxon>
        <taxon>Tracheophyta</taxon>
        <taxon>Spermatophyta</taxon>
        <taxon>Magnoliopsida</taxon>
        <taxon>eudicotyledons</taxon>
        <taxon>Gunneridae</taxon>
        <taxon>Pentapetalae</taxon>
        <taxon>rosids</taxon>
        <taxon>Vitales</taxon>
        <taxon>Vitaceae</taxon>
        <taxon>Viteae</taxon>
        <taxon>Vitis</taxon>
    </lineage>
</organism>
<sequence length="124" mass="13564">MNFAEQQPAVIGAPPPSGYAYPLVQQPQPQQLYPPGQQPPLAYPGGQQPPYAYGSQPYPQPYASSTPAVPERLLLVSLDSSIYPHLPFSKTPNFILIFLICAASPNHAVSRVVEAKLEIYWTSD</sequence>
<dbReference type="AlphaFoldDB" id="A0A438KMQ8"/>
<comment type="caution">
    <text evidence="2">The sequence shown here is derived from an EMBL/GenBank/DDBJ whole genome shotgun (WGS) entry which is preliminary data.</text>
</comment>
<dbReference type="EMBL" id="QGNW01000003">
    <property type="protein sequence ID" value="RVX22488.1"/>
    <property type="molecule type" value="Genomic_DNA"/>
</dbReference>
<proteinExistence type="predicted"/>
<evidence type="ECO:0000313" key="3">
    <source>
        <dbReference type="Proteomes" id="UP000288805"/>
    </source>
</evidence>
<reference evidence="2 3" key="1">
    <citation type="journal article" date="2018" name="PLoS Genet.">
        <title>Population sequencing reveals clonal diversity and ancestral inbreeding in the grapevine cultivar Chardonnay.</title>
        <authorList>
            <person name="Roach M.J."/>
            <person name="Johnson D.L."/>
            <person name="Bohlmann J."/>
            <person name="van Vuuren H.J."/>
            <person name="Jones S.J."/>
            <person name="Pretorius I.S."/>
            <person name="Schmidt S.A."/>
            <person name="Borneman A.R."/>
        </authorList>
    </citation>
    <scope>NUCLEOTIDE SEQUENCE [LARGE SCALE GENOMIC DNA]</scope>
    <source>
        <strain evidence="3">cv. Chardonnay</strain>
        <tissue evidence="2">Leaf</tissue>
    </source>
</reference>
<gene>
    <name evidence="2" type="ORF">CK203_012752</name>
</gene>
<dbReference type="Proteomes" id="UP000288805">
    <property type="component" value="Unassembled WGS sequence"/>
</dbReference>
<feature type="compositionally biased region" description="Low complexity" evidence="1">
    <location>
        <begin position="20"/>
        <end position="35"/>
    </location>
</feature>
<evidence type="ECO:0000313" key="2">
    <source>
        <dbReference type="EMBL" id="RVX22488.1"/>
    </source>
</evidence>
<feature type="region of interest" description="Disordered" evidence="1">
    <location>
        <begin position="20"/>
        <end position="57"/>
    </location>
</feature>
<protein>
    <submittedName>
        <fullName evidence="2">Uncharacterized protein</fullName>
    </submittedName>
</protein>